<accession>A0ABN3SKV7</accession>
<evidence type="ECO:0000313" key="9">
    <source>
        <dbReference type="EMBL" id="GAA2679934.1"/>
    </source>
</evidence>
<evidence type="ECO:0000259" key="7">
    <source>
        <dbReference type="SMART" id="SM00862"/>
    </source>
</evidence>
<evidence type="ECO:0000256" key="3">
    <source>
        <dbReference type="ARBA" id="ARBA00023015"/>
    </source>
</evidence>
<keyword evidence="5" id="KW-0804">Transcription</keyword>
<organism evidence="9 10">
    <name type="scientific">Streptomyces lunalinharesii</name>
    <dbReference type="NCBI Taxonomy" id="333384"/>
    <lineage>
        <taxon>Bacteria</taxon>
        <taxon>Bacillati</taxon>
        <taxon>Actinomycetota</taxon>
        <taxon>Actinomycetes</taxon>
        <taxon>Kitasatosporales</taxon>
        <taxon>Streptomycetaceae</taxon>
        <taxon>Streptomyces</taxon>
    </lineage>
</organism>
<evidence type="ECO:0000259" key="8">
    <source>
        <dbReference type="SMART" id="SM01043"/>
    </source>
</evidence>
<dbReference type="CDD" id="cd15831">
    <property type="entry name" value="BTAD"/>
    <property type="match status" value="1"/>
</dbReference>
<name>A0ABN3SKV7_9ACTN</name>
<dbReference type="Gene3D" id="3.40.50.300">
    <property type="entry name" value="P-loop containing nucleotide triphosphate hydrolases"/>
    <property type="match status" value="1"/>
</dbReference>
<dbReference type="InterPro" id="IPR011990">
    <property type="entry name" value="TPR-like_helical_dom_sf"/>
</dbReference>
<dbReference type="SUPFAM" id="SSF52540">
    <property type="entry name" value="P-loop containing nucleoside triphosphate hydrolases"/>
    <property type="match status" value="1"/>
</dbReference>
<keyword evidence="2" id="KW-0902">Two-component regulatory system</keyword>
<dbReference type="SUPFAM" id="SSF46894">
    <property type="entry name" value="C-terminal effector domain of the bipartite response regulators"/>
    <property type="match status" value="1"/>
</dbReference>
<evidence type="ECO:0000313" key="10">
    <source>
        <dbReference type="Proteomes" id="UP001500994"/>
    </source>
</evidence>
<reference evidence="9 10" key="1">
    <citation type="journal article" date="2019" name="Int. J. Syst. Evol. Microbiol.">
        <title>The Global Catalogue of Microorganisms (GCM) 10K type strain sequencing project: providing services to taxonomists for standard genome sequencing and annotation.</title>
        <authorList>
            <consortium name="The Broad Institute Genomics Platform"/>
            <consortium name="The Broad Institute Genome Sequencing Center for Infectious Disease"/>
            <person name="Wu L."/>
            <person name="Ma J."/>
        </authorList>
    </citation>
    <scope>NUCLEOTIDE SEQUENCE [LARGE SCALE GENOMIC DNA]</scope>
    <source>
        <strain evidence="9 10">JCM 16374</strain>
    </source>
</reference>
<evidence type="ECO:0000256" key="6">
    <source>
        <dbReference type="SAM" id="MobiDB-lite"/>
    </source>
</evidence>
<dbReference type="InterPro" id="IPR027417">
    <property type="entry name" value="P-loop_NTPase"/>
</dbReference>
<dbReference type="SMART" id="SM00862">
    <property type="entry name" value="Trans_reg_C"/>
    <property type="match status" value="1"/>
</dbReference>
<dbReference type="RefSeq" id="WP_344581852.1">
    <property type="nucleotide sequence ID" value="NZ_BAAARK010000025.1"/>
</dbReference>
<dbReference type="Proteomes" id="UP001500994">
    <property type="component" value="Unassembled WGS sequence"/>
</dbReference>
<proteinExistence type="inferred from homology"/>
<keyword evidence="10" id="KW-1185">Reference proteome</keyword>
<dbReference type="SUPFAM" id="SSF48452">
    <property type="entry name" value="TPR-like"/>
    <property type="match status" value="2"/>
</dbReference>
<dbReference type="InterPro" id="IPR051677">
    <property type="entry name" value="AfsR-DnrI-RedD_regulator"/>
</dbReference>
<keyword evidence="4" id="KW-0238">DNA-binding</keyword>
<feature type="compositionally biased region" description="Low complexity" evidence="6">
    <location>
        <begin position="249"/>
        <end position="269"/>
    </location>
</feature>
<gene>
    <name evidence="9" type="ORF">GCM10009864_60320</name>
</gene>
<comment type="caution">
    <text evidence="9">The sequence shown here is derived from an EMBL/GenBank/DDBJ whole genome shotgun (WGS) entry which is preliminary data.</text>
</comment>
<keyword evidence="3" id="KW-0805">Transcription regulation</keyword>
<dbReference type="Gene3D" id="1.10.10.10">
    <property type="entry name" value="Winged helix-like DNA-binding domain superfamily/Winged helix DNA-binding domain"/>
    <property type="match status" value="1"/>
</dbReference>
<sequence>MHIRLLGPMELRTEDGGLATIAGAKRRGVLALLAMELGRSVPVERFFELLWGEEPPAQAKAALQGHIAALRKVLAGSSFELLTRAPGYVLTGDPEAVDALRFQTLTARAAATPDDRQAARLIREALAMWQDPVLADLPDTPLRQTLADRLDDSRVRATEAWAACELRLGNGAVVIPALELVARTDGLREPSLALLMRCLHQAGRGSDALQVFQEATIRLDEELGIPPGPVLQAAYAAIHRAEPQAQSAALVAPASASPSAAEPETQPESFPAAPSDVGPPATRGPIPQMLPRQTAGFVGRTRESMWLDQELGAERAGSGLAVVVGLAGVGKTATVVRWAHSAAAGFPDGQLFTDLRGFDPSGPMDPADALGDFLRALRVPEARIPEDPDARSALYREQTQDRRLLVVIDNAATAGDVLPLLPAHPACATVVTSRNALEDLIVTQGASVLPLDVLAPKDSWALLGRLLTPERVRAEEDAARRLIALCDHLPLALRIAAARLATRPGWTVADLVAALEDERTRLLALDIQGAVSVRTALAFTHRHLAAKAAHLLALLTAHPGTEVDAPSAAALLGSDIATARTALSNLAAYHLLDETAPGRYSRHDLIRLYGAELLAEQGPEAHREAVARLLDYYLAAVAHAAVLPQPLSRVFPPLEYPPGSLPRITGVSSALAWFRLEEATVRPLVQTAARSGEYERAWRLAESCNGLYHGAGRVADRLKCLRSGLAAARHLADPEAIATLEASTASALIESGREQDALAHAEQAVGRTTPQHGHVHIHALATLALAHAVVGNLDRADGLSESALALIRDTGLMERAAFTLSNASAIKGMSGDAETALRYAREARQALRDHPDATYHLSAMVNEAHALQDLGQREEAEAVWTETLARCRSAGSLHLHALTEHHFADFLLEEGRTAEAVDHLRAAIALYDERGNRAVAEELTDQLAALAHQCGPEAG</sequence>
<dbReference type="SMART" id="SM01043">
    <property type="entry name" value="BTAD"/>
    <property type="match status" value="1"/>
</dbReference>
<feature type="region of interest" description="Disordered" evidence="6">
    <location>
        <begin position="249"/>
        <end position="291"/>
    </location>
</feature>
<dbReference type="PANTHER" id="PTHR35807:SF1">
    <property type="entry name" value="TRANSCRIPTIONAL REGULATOR REDD"/>
    <property type="match status" value="1"/>
</dbReference>
<dbReference type="EMBL" id="BAAARK010000025">
    <property type="protein sequence ID" value="GAA2679934.1"/>
    <property type="molecule type" value="Genomic_DNA"/>
</dbReference>
<dbReference type="InterPro" id="IPR036388">
    <property type="entry name" value="WH-like_DNA-bd_sf"/>
</dbReference>
<feature type="domain" description="OmpR/PhoB-type" evidence="7">
    <location>
        <begin position="16"/>
        <end position="90"/>
    </location>
</feature>
<dbReference type="InterPro" id="IPR016032">
    <property type="entry name" value="Sig_transdc_resp-reg_C-effctor"/>
</dbReference>
<dbReference type="InterPro" id="IPR005158">
    <property type="entry name" value="BTAD"/>
</dbReference>
<dbReference type="PANTHER" id="PTHR35807">
    <property type="entry name" value="TRANSCRIPTIONAL REGULATOR REDD-RELATED"/>
    <property type="match status" value="1"/>
</dbReference>
<comment type="similarity">
    <text evidence="1">Belongs to the AfsR/DnrI/RedD regulatory family.</text>
</comment>
<evidence type="ECO:0000256" key="2">
    <source>
        <dbReference type="ARBA" id="ARBA00023012"/>
    </source>
</evidence>
<evidence type="ECO:0000256" key="4">
    <source>
        <dbReference type="ARBA" id="ARBA00023125"/>
    </source>
</evidence>
<dbReference type="PRINTS" id="PR00364">
    <property type="entry name" value="DISEASERSIST"/>
</dbReference>
<evidence type="ECO:0000256" key="1">
    <source>
        <dbReference type="ARBA" id="ARBA00005820"/>
    </source>
</evidence>
<dbReference type="InterPro" id="IPR001867">
    <property type="entry name" value="OmpR/PhoB-type_DNA-bd"/>
</dbReference>
<dbReference type="Pfam" id="PF03704">
    <property type="entry name" value="BTAD"/>
    <property type="match status" value="1"/>
</dbReference>
<protein>
    <submittedName>
        <fullName evidence="9">BTAD domain-containing putative transcriptional regulator</fullName>
    </submittedName>
</protein>
<evidence type="ECO:0000256" key="5">
    <source>
        <dbReference type="ARBA" id="ARBA00023163"/>
    </source>
</evidence>
<feature type="domain" description="Bacterial transcriptional activator" evidence="8">
    <location>
        <begin position="97"/>
        <end position="239"/>
    </location>
</feature>
<dbReference type="Gene3D" id="1.25.40.10">
    <property type="entry name" value="Tetratricopeptide repeat domain"/>
    <property type="match status" value="3"/>
</dbReference>